<dbReference type="RefSeq" id="WP_344782466.1">
    <property type="nucleotide sequence ID" value="NZ_BAABAF010000006.1"/>
</dbReference>
<dbReference type="CDD" id="cd02933">
    <property type="entry name" value="OYE_like_FMN"/>
    <property type="match status" value="1"/>
</dbReference>
<comment type="caution">
    <text evidence="2">The sequence shown here is derived from an EMBL/GenBank/DDBJ whole genome shotgun (WGS) entry which is preliminary data.</text>
</comment>
<dbReference type="InterPro" id="IPR013785">
    <property type="entry name" value="Aldolase_TIM"/>
</dbReference>
<evidence type="ECO:0000259" key="1">
    <source>
        <dbReference type="Pfam" id="PF00724"/>
    </source>
</evidence>
<evidence type="ECO:0000313" key="2">
    <source>
        <dbReference type="EMBL" id="GAA3765041.1"/>
    </source>
</evidence>
<gene>
    <name evidence="2" type="ORF">GCM10022240_16550</name>
</gene>
<reference evidence="3" key="1">
    <citation type="journal article" date="2019" name="Int. J. Syst. Evol. Microbiol.">
        <title>The Global Catalogue of Microorganisms (GCM) 10K type strain sequencing project: providing services to taxonomists for standard genome sequencing and annotation.</title>
        <authorList>
            <consortium name="The Broad Institute Genomics Platform"/>
            <consortium name="The Broad Institute Genome Sequencing Center for Infectious Disease"/>
            <person name="Wu L."/>
            <person name="Ma J."/>
        </authorList>
    </citation>
    <scope>NUCLEOTIDE SEQUENCE [LARGE SCALE GENOMIC DNA]</scope>
    <source>
        <strain evidence="3">JCM 16950</strain>
    </source>
</reference>
<evidence type="ECO:0000313" key="3">
    <source>
        <dbReference type="Proteomes" id="UP001500540"/>
    </source>
</evidence>
<protein>
    <submittedName>
        <fullName evidence="2">Alkene reductase</fullName>
    </submittedName>
</protein>
<proteinExistence type="predicted"/>
<dbReference type="Pfam" id="PF00724">
    <property type="entry name" value="Oxidored_FMN"/>
    <property type="match status" value="1"/>
</dbReference>
<dbReference type="Proteomes" id="UP001500540">
    <property type="component" value="Unassembled WGS sequence"/>
</dbReference>
<keyword evidence="3" id="KW-1185">Reference proteome</keyword>
<dbReference type="InterPro" id="IPR001155">
    <property type="entry name" value="OxRdtase_FMN_N"/>
</dbReference>
<sequence length="360" mass="37907">MTTITDPITIKNLQLAHRLALAPMTRSRALTDGTPGPLAAQYYAQRADLGLLITEGTQPSDDGQGYLNTPGIYRPEHIAGWRQITDAVHERGGRVFIQLMHVGRMSHPANTPHHRPALAPSAIAPGVTIFTPSGAQPVPTPRALTIAEIATTVADFRRAAAAAIAAGADGIELHGGNGYLLQQFLAPNANTRTDRYGGSIANRARLMLEIAAAVADEIGAERVGIRLSPGGRLGGLDEGLDAADLYRHLVGGLAALDLAYLHLLHVSADEQLLADLRRAWPNTLLLLRAGRTVDRDALDAELAAGIADVLPLGSSALANPDILARLRAGARLNVADPSTFYGGGAAGYTDYPTLDVLQPV</sequence>
<dbReference type="EMBL" id="BAABAF010000006">
    <property type="protein sequence ID" value="GAA3765041.1"/>
    <property type="molecule type" value="Genomic_DNA"/>
</dbReference>
<dbReference type="Gene3D" id="3.20.20.70">
    <property type="entry name" value="Aldolase class I"/>
    <property type="match status" value="1"/>
</dbReference>
<name>A0ABP7GGB7_9MICO</name>
<dbReference type="PANTHER" id="PTHR22893:SF91">
    <property type="entry name" value="NADPH DEHYDROGENASE 2-RELATED"/>
    <property type="match status" value="1"/>
</dbReference>
<feature type="domain" description="NADH:flavin oxidoreductase/NADH oxidase N-terminal" evidence="1">
    <location>
        <begin position="6"/>
        <end position="331"/>
    </location>
</feature>
<organism evidence="2 3">
    <name type="scientific">Microbacterium kribbense</name>
    <dbReference type="NCBI Taxonomy" id="433645"/>
    <lineage>
        <taxon>Bacteria</taxon>
        <taxon>Bacillati</taxon>
        <taxon>Actinomycetota</taxon>
        <taxon>Actinomycetes</taxon>
        <taxon>Micrococcales</taxon>
        <taxon>Microbacteriaceae</taxon>
        <taxon>Microbacterium</taxon>
    </lineage>
</organism>
<dbReference type="SUPFAM" id="SSF51395">
    <property type="entry name" value="FMN-linked oxidoreductases"/>
    <property type="match status" value="1"/>
</dbReference>
<dbReference type="PANTHER" id="PTHR22893">
    <property type="entry name" value="NADH OXIDOREDUCTASE-RELATED"/>
    <property type="match status" value="1"/>
</dbReference>
<accession>A0ABP7GGB7</accession>
<dbReference type="InterPro" id="IPR045247">
    <property type="entry name" value="Oye-like"/>
</dbReference>